<comment type="subunit">
    <text evidence="2">Monomer.</text>
</comment>
<dbReference type="InterPro" id="IPR043502">
    <property type="entry name" value="DNA/RNA_pol_sf"/>
</dbReference>
<dbReference type="PANTHER" id="PTHR11076:SF35">
    <property type="entry name" value="DNA REPAIR PROTEIN HOMOLOG YOBH"/>
    <property type="match status" value="1"/>
</dbReference>
<comment type="similarity">
    <text evidence="1 2">Belongs to the DNA polymerase type-Y family.</text>
</comment>
<dbReference type="NCBIfam" id="NF002848">
    <property type="entry name" value="PRK03103.1"/>
    <property type="match status" value="1"/>
</dbReference>
<protein>
    <recommendedName>
        <fullName evidence="2">DNA polymerase IV</fullName>
        <shortName evidence="2">Pol IV</shortName>
        <ecNumber evidence="2">2.7.7.7</ecNumber>
    </recommendedName>
</protein>
<dbReference type="InterPro" id="IPR043128">
    <property type="entry name" value="Rev_trsase/Diguanyl_cyclase"/>
</dbReference>
<dbReference type="SUPFAM" id="SSF56672">
    <property type="entry name" value="DNA/RNA polymerases"/>
    <property type="match status" value="1"/>
</dbReference>
<dbReference type="Proteomes" id="UP001238450">
    <property type="component" value="Unassembled WGS sequence"/>
</dbReference>
<dbReference type="GO" id="GO:0003684">
    <property type="term" value="F:damaged DNA binding"/>
    <property type="evidence" value="ECO:0007669"/>
    <property type="project" value="InterPro"/>
</dbReference>
<evidence type="ECO:0000256" key="1">
    <source>
        <dbReference type="ARBA" id="ARBA00010945"/>
    </source>
</evidence>
<feature type="binding site" evidence="2">
    <location>
        <position position="6"/>
    </location>
    <ligand>
        <name>Mg(2+)</name>
        <dbReference type="ChEBI" id="CHEBI:18420"/>
    </ligand>
</feature>
<keyword evidence="2" id="KW-0227">DNA damage</keyword>
<feature type="domain" description="UmuC" evidence="3">
    <location>
        <begin position="2"/>
        <end position="187"/>
    </location>
</feature>
<dbReference type="Gene3D" id="3.30.70.270">
    <property type="match status" value="1"/>
</dbReference>
<comment type="cofactor">
    <cofactor evidence="2">
        <name>Mg(2+)</name>
        <dbReference type="ChEBI" id="CHEBI:18420"/>
    </cofactor>
    <text evidence="2">Binds 2 magnesium ions per subunit.</text>
</comment>
<evidence type="ECO:0000313" key="4">
    <source>
        <dbReference type="EMBL" id="MDQ0418948.1"/>
    </source>
</evidence>
<keyword evidence="2" id="KW-0479">Metal-binding</keyword>
<accession>A0AAJ1WUC5</accession>
<dbReference type="Gene3D" id="3.40.1170.60">
    <property type="match status" value="1"/>
</dbReference>
<feature type="site" description="Substrate discrimination" evidence="2">
    <location>
        <position position="11"/>
    </location>
</feature>
<dbReference type="PANTHER" id="PTHR11076">
    <property type="entry name" value="DNA REPAIR POLYMERASE UMUC / TRANSFERASE FAMILY MEMBER"/>
    <property type="match status" value="1"/>
</dbReference>
<dbReference type="InterPro" id="IPR017961">
    <property type="entry name" value="DNA_pol_Y-fam_little_finger"/>
</dbReference>
<dbReference type="GO" id="GO:0009432">
    <property type="term" value="P:SOS response"/>
    <property type="evidence" value="ECO:0007669"/>
    <property type="project" value="TreeGrafter"/>
</dbReference>
<organism evidence="4 5">
    <name type="scientific">Croceifilum oryzae</name>
    <dbReference type="NCBI Taxonomy" id="1553429"/>
    <lineage>
        <taxon>Bacteria</taxon>
        <taxon>Bacillati</taxon>
        <taxon>Bacillota</taxon>
        <taxon>Bacilli</taxon>
        <taxon>Bacillales</taxon>
        <taxon>Thermoactinomycetaceae</taxon>
        <taxon>Croceifilum</taxon>
    </lineage>
</organism>
<comment type="caution">
    <text evidence="4">The sequence shown here is derived from an EMBL/GenBank/DDBJ whole genome shotgun (WGS) entry which is preliminary data.</text>
</comment>
<dbReference type="RefSeq" id="WP_307254965.1">
    <property type="nucleotide sequence ID" value="NZ_JAUSUV010000023.1"/>
</dbReference>
<keyword evidence="2" id="KW-0515">Mutator protein</keyword>
<keyword evidence="5" id="KW-1185">Reference proteome</keyword>
<dbReference type="CDD" id="cd01700">
    <property type="entry name" value="PolY_Pol_V_umuC"/>
    <property type="match status" value="1"/>
</dbReference>
<dbReference type="Pfam" id="PF11799">
    <property type="entry name" value="IMS_C"/>
    <property type="match status" value="1"/>
</dbReference>
<comment type="subcellular location">
    <subcellularLocation>
        <location evidence="2">Cytoplasm</location>
    </subcellularLocation>
</comment>
<dbReference type="HAMAP" id="MF_01113">
    <property type="entry name" value="DNApol_IV"/>
    <property type="match status" value="1"/>
</dbReference>
<keyword evidence="2" id="KW-0963">Cytoplasm</keyword>
<comment type="catalytic activity">
    <reaction evidence="2">
        <text>DNA(n) + a 2'-deoxyribonucleoside 5'-triphosphate = DNA(n+1) + diphosphate</text>
        <dbReference type="Rhea" id="RHEA:22508"/>
        <dbReference type="Rhea" id="RHEA-COMP:17339"/>
        <dbReference type="Rhea" id="RHEA-COMP:17340"/>
        <dbReference type="ChEBI" id="CHEBI:33019"/>
        <dbReference type="ChEBI" id="CHEBI:61560"/>
        <dbReference type="ChEBI" id="CHEBI:173112"/>
        <dbReference type="EC" id="2.7.7.7"/>
    </reaction>
</comment>
<dbReference type="GO" id="GO:0005829">
    <property type="term" value="C:cytosol"/>
    <property type="evidence" value="ECO:0007669"/>
    <property type="project" value="TreeGrafter"/>
</dbReference>
<dbReference type="Gene3D" id="3.30.1490.100">
    <property type="entry name" value="DNA polymerase, Y-family, little finger domain"/>
    <property type="match status" value="1"/>
</dbReference>
<keyword evidence="2" id="KW-0234">DNA repair</keyword>
<dbReference type="EMBL" id="JAUSUV010000023">
    <property type="protein sequence ID" value="MDQ0418948.1"/>
    <property type="molecule type" value="Genomic_DNA"/>
</dbReference>
<dbReference type="GO" id="GO:0006261">
    <property type="term" value="P:DNA-templated DNA replication"/>
    <property type="evidence" value="ECO:0007669"/>
    <property type="project" value="UniProtKB-UniRule"/>
</dbReference>
<keyword evidence="2" id="KW-0235">DNA replication</keyword>
<keyword evidence="2" id="KW-0460">Magnesium</keyword>
<sequence length="408" mass="46189">MILLVDMESFYCSVEKSLQPDLWNKPTVVAGDPERRSGIVLAACPLSKAYGIKTAQSLWEALQKCPHLVVVRPRMQLYIDISLRITKILERFSDRVEPYSIDEIFVDVSGCERLFGSPKEIATKIQDSIRSELHIRARVGIGPTKVLAKMACDQFAKKNFFGICQLDESNIKERLWPLPIGAMFGVGNRMRKHFERIRIQTIGQLANYPLSQIKSKWGINGHVLWLTAHGIDSSPVASDSFHQPKGIGHQMTLPCDYRKFEGEIDVVLLELCENVCRRVRQNQLMGRTVHIGARGADFGIPTGFYRQLTMPGATNETMLVYQYAREVFQRHWDQAPIRVIGLSLSNFQSDEVVQLDLFDQKKEQRKKLGYVIDGIKERYGASAVIRASSLTKSGQALERHGKIGGHFK</sequence>
<gene>
    <name evidence="2" type="primary">dinB</name>
    <name evidence="4" type="ORF">J2Z48_003153</name>
</gene>
<dbReference type="GO" id="GO:0003887">
    <property type="term" value="F:DNA-directed DNA polymerase activity"/>
    <property type="evidence" value="ECO:0007669"/>
    <property type="project" value="UniProtKB-UniRule"/>
</dbReference>
<dbReference type="Gene3D" id="1.10.150.20">
    <property type="entry name" value="5' to 3' exonuclease, C-terminal subdomain"/>
    <property type="match status" value="1"/>
</dbReference>
<dbReference type="SUPFAM" id="SSF100879">
    <property type="entry name" value="Lesion bypass DNA polymerase (Y-family), little finger domain"/>
    <property type="match status" value="1"/>
</dbReference>
<keyword evidence="2" id="KW-0238">DNA-binding</keyword>
<comment type="function">
    <text evidence="2">Poorly processive, error-prone DNA polymerase involved in untargeted mutagenesis. Copies undamaged DNA at stalled replication forks, which arise in vivo from mismatched or misaligned primer ends. These misaligned primers can be extended by PolIV. Exhibits no 3'-5' exonuclease (proofreading) activity. May be involved in translesional synthesis, in conjunction with the beta clamp from PolIII.</text>
</comment>
<keyword evidence="2" id="KW-0239">DNA-directed DNA polymerase</keyword>
<keyword evidence="2" id="KW-0808">Transferase</keyword>
<feature type="binding site" evidence="2">
    <location>
        <position position="102"/>
    </location>
    <ligand>
        <name>Mg(2+)</name>
        <dbReference type="ChEBI" id="CHEBI:18420"/>
    </ligand>
</feature>
<proteinExistence type="inferred from homology"/>
<reference evidence="4 5" key="1">
    <citation type="submission" date="2023-07" db="EMBL/GenBank/DDBJ databases">
        <title>Genomic Encyclopedia of Type Strains, Phase IV (KMG-IV): sequencing the most valuable type-strain genomes for metagenomic binning, comparative biology and taxonomic classification.</title>
        <authorList>
            <person name="Goeker M."/>
        </authorList>
    </citation>
    <scope>NUCLEOTIDE SEQUENCE [LARGE SCALE GENOMIC DNA]</scope>
    <source>
        <strain evidence="4 5">DSM 46876</strain>
    </source>
</reference>
<dbReference type="PROSITE" id="PS50173">
    <property type="entry name" value="UMUC"/>
    <property type="match status" value="1"/>
</dbReference>
<evidence type="ECO:0000256" key="2">
    <source>
        <dbReference type="HAMAP-Rule" id="MF_01113"/>
    </source>
</evidence>
<dbReference type="InterPro" id="IPR036775">
    <property type="entry name" value="DNA_pol_Y-fam_lit_finger_sf"/>
</dbReference>
<dbReference type="InterPro" id="IPR050116">
    <property type="entry name" value="DNA_polymerase-Y"/>
</dbReference>
<dbReference type="GO" id="GO:0042276">
    <property type="term" value="P:error-prone translesion synthesis"/>
    <property type="evidence" value="ECO:0007669"/>
    <property type="project" value="TreeGrafter"/>
</dbReference>
<dbReference type="GO" id="GO:0006281">
    <property type="term" value="P:DNA repair"/>
    <property type="evidence" value="ECO:0007669"/>
    <property type="project" value="UniProtKB-UniRule"/>
</dbReference>
<evidence type="ECO:0000259" key="3">
    <source>
        <dbReference type="PROSITE" id="PS50173"/>
    </source>
</evidence>
<feature type="active site" evidence="2">
    <location>
        <position position="103"/>
    </location>
</feature>
<dbReference type="AlphaFoldDB" id="A0AAJ1WUC5"/>
<evidence type="ECO:0000313" key="5">
    <source>
        <dbReference type="Proteomes" id="UP001238450"/>
    </source>
</evidence>
<keyword evidence="2" id="KW-0548">Nucleotidyltransferase</keyword>
<dbReference type="InterPro" id="IPR022880">
    <property type="entry name" value="DNApol_IV"/>
</dbReference>
<name>A0AAJ1WUC5_9BACL</name>
<dbReference type="GO" id="GO:0000287">
    <property type="term" value="F:magnesium ion binding"/>
    <property type="evidence" value="ECO:0007669"/>
    <property type="project" value="UniProtKB-UniRule"/>
</dbReference>
<dbReference type="EC" id="2.7.7.7" evidence="2"/>
<dbReference type="InterPro" id="IPR001126">
    <property type="entry name" value="UmuC"/>
</dbReference>
<dbReference type="Pfam" id="PF00817">
    <property type="entry name" value="IMS"/>
    <property type="match status" value="1"/>
</dbReference>